<proteinExistence type="predicted"/>
<evidence type="ECO:0000313" key="1">
    <source>
        <dbReference type="EMBL" id="BBZ13018.1"/>
    </source>
</evidence>
<protein>
    <submittedName>
        <fullName evidence="1">Uncharacterized protein</fullName>
    </submittedName>
</protein>
<evidence type="ECO:0000313" key="2">
    <source>
        <dbReference type="Proteomes" id="UP000467379"/>
    </source>
</evidence>
<name>A0ABM7KP98_9MYCO</name>
<gene>
    <name evidence="1" type="ORF">MBRA_32130</name>
</gene>
<keyword evidence="2" id="KW-1185">Reference proteome</keyword>
<organism evidence="1 2">
    <name type="scientific">Mycobacterium branderi</name>
    <dbReference type="NCBI Taxonomy" id="43348"/>
    <lineage>
        <taxon>Bacteria</taxon>
        <taxon>Bacillati</taxon>
        <taxon>Actinomycetota</taxon>
        <taxon>Actinomycetes</taxon>
        <taxon>Mycobacteriales</taxon>
        <taxon>Mycobacteriaceae</taxon>
        <taxon>Mycobacterium</taxon>
    </lineage>
</organism>
<sequence length="86" mass="9661">MRAFIGPVAEFRPWPGALSDIDVRWAPIYNPPMPAERERRTLDAPPQQPVTKIAVKTPQPVEVDAVLINPYDFDDYLLAGCPMPCK</sequence>
<reference evidence="1 2" key="1">
    <citation type="journal article" date="2019" name="Emerg. Microbes Infect.">
        <title>Comprehensive subspecies identification of 175 nontuberculous mycobacteria species based on 7547 genomic profiles.</title>
        <authorList>
            <person name="Matsumoto Y."/>
            <person name="Kinjo T."/>
            <person name="Motooka D."/>
            <person name="Nabeya D."/>
            <person name="Jung N."/>
            <person name="Uechi K."/>
            <person name="Horii T."/>
            <person name="Iida T."/>
            <person name="Fujita J."/>
            <person name="Nakamura S."/>
        </authorList>
    </citation>
    <scope>NUCLEOTIDE SEQUENCE [LARGE SCALE GENOMIC DNA]</scope>
    <source>
        <strain evidence="1 2">JCM 12687</strain>
    </source>
</reference>
<dbReference type="Proteomes" id="UP000467379">
    <property type="component" value="Chromosome"/>
</dbReference>
<dbReference type="EMBL" id="AP022606">
    <property type="protein sequence ID" value="BBZ13018.1"/>
    <property type="molecule type" value="Genomic_DNA"/>
</dbReference>
<accession>A0ABM7KP98</accession>